<reference evidence="10" key="1">
    <citation type="submission" date="2018-05" db="EMBL/GenBank/DDBJ databases">
        <authorList>
            <person name="Lanie J.A."/>
            <person name="Ng W.-L."/>
            <person name="Kazmierczak K.M."/>
            <person name="Andrzejewski T.M."/>
            <person name="Davidsen T.M."/>
            <person name="Wayne K.J."/>
            <person name="Tettelin H."/>
            <person name="Glass J.I."/>
            <person name="Rusch D."/>
            <person name="Podicherti R."/>
            <person name="Tsui H.-C.T."/>
            <person name="Winkler M.E."/>
        </authorList>
    </citation>
    <scope>NUCLEOTIDE SEQUENCE</scope>
    <source>
        <strain evidence="10">ZC4RG45</strain>
    </source>
</reference>
<protein>
    <submittedName>
        <fullName evidence="10">Exopolysaccharide biosynthesis protein</fullName>
    </submittedName>
</protein>
<dbReference type="EMBL" id="QGUI01000621">
    <property type="protein sequence ID" value="PZM94192.1"/>
    <property type="molecule type" value="Genomic_DNA"/>
</dbReference>
<dbReference type="GO" id="GO:0005886">
    <property type="term" value="C:plasma membrane"/>
    <property type="evidence" value="ECO:0007669"/>
    <property type="project" value="UniProtKB-SubCell"/>
</dbReference>
<feature type="transmembrane region" description="Helical" evidence="8">
    <location>
        <begin position="50"/>
        <end position="73"/>
    </location>
</feature>
<evidence type="ECO:0000256" key="7">
    <source>
        <dbReference type="SAM" id="MobiDB-lite"/>
    </source>
</evidence>
<evidence type="ECO:0000256" key="6">
    <source>
        <dbReference type="ARBA" id="ARBA00023136"/>
    </source>
</evidence>
<dbReference type="STRING" id="1111738.GCA_000427905_02190"/>
<dbReference type="PANTHER" id="PTHR32309">
    <property type="entry name" value="TYROSINE-PROTEIN KINASE"/>
    <property type="match status" value="1"/>
</dbReference>
<name>A0A2W4J4W0_9PSEU</name>
<feature type="domain" description="Polysaccharide chain length determinant N-terminal" evidence="9">
    <location>
        <begin position="43"/>
        <end position="97"/>
    </location>
</feature>
<feature type="region of interest" description="Disordered" evidence="7">
    <location>
        <begin position="1"/>
        <end position="25"/>
    </location>
</feature>
<gene>
    <name evidence="10" type="ORF">DIU77_14745</name>
</gene>
<comment type="similarity">
    <text evidence="2">Belongs to the CpsC/CapA family.</text>
</comment>
<keyword evidence="5 8" id="KW-1133">Transmembrane helix</keyword>
<evidence type="ECO:0000259" key="9">
    <source>
        <dbReference type="Pfam" id="PF02706"/>
    </source>
</evidence>
<comment type="caution">
    <text evidence="10">The sequence shown here is derived from an EMBL/GenBank/DDBJ whole genome shotgun (WGS) entry which is preliminary data.</text>
</comment>
<comment type="subcellular location">
    <subcellularLocation>
        <location evidence="1">Cell membrane</location>
        <topology evidence="1">Multi-pass membrane protein</topology>
    </subcellularLocation>
</comment>
<evidence type="ECO:0000256" key="1">
    <source>
        <dbReference type="ARBA" id="ARBA00004651"/>
    </source>
</evidence>
<dbReference type="InterPro" id="IPR003856">
    <property type="entry name" value="LPS_length_determ_N"/>
</dbReference>
<proteinExistence type="inferred from homology"/>
<dbReference type="InterPro" id="IPR050445">
    <property type="entry name" value="Bact_polysacc_biosynth/exp"/>
</dbReference>
<evidence type="ECO:0000313" key="10">
    <source>
        <dbReference type="EMBL" id="PZM94192.1"/>
    </source>
</evidence>
<accession>A0A2W4J4W0</accession>
<evidence type="ECO:0000256" key="4">
    <source>
        <dbReference type="ARBA" id="ARBA00022692"/>
    </source>
</evidence>
<evidence type="ECO:0000256" key="8">
    <source>
        <dbReference type="SAM" id="Phobius"/>
    </source>
</evidence>
<organism evidence="10">
    <name type="scientific">Thermocrispum agreste</name>
    <dbReference type="NCBI Taxonomy" id="37925"/>
    <lineage>
        <taxon>Bacteria</taxon>
        <taxon>Bacillati</taxon>
        <taxon>Actinomycetota</taxon>
        <taxon>Actinomycetes</taxon>
        <taxon>Pseudonocardiales</taxon>
        <taxon>Pseudonocardiaceae</taxon>
        <taxon>Thermocrispum</taxon>
    </lineage>
</organism>
<evidence type="ECO:0000256" key="5">
    <source>
        <dbReference type="ARBA" id="ARBA00022989"/>
    </source>
</evidence>
<dbReference type="PANTHER" id="PTHR32309:SF31">
    <property type="entry name" value="CAPSULAR EXOPOLYSACCHARIDE FAMILY"/>
    <property type="match status" value="1"/>
</dbReference>
<sequence length="497" mass="53183">MREWRLHRPSSLRGSPIGERRSTQRGSRAVNDDVVRLSVVGQVIRRRWRVLVAAAVLGALLGYLVSLVISPGYQASSQVLMQGSREADEMLTESQIAVSSTVLERAAAALRWDDPVRELRDDVTAEVVEGNVIEIRATDDDPRRAQALADQVAKEFVSYSSQLASSPANAAAQVIAEQRNALQVEVRDSLRKLTALHRELTSNQLTSEEVDVRTELEQVRNALTGAVEELEEAKAAGTATNAVIVEPAEVPSSPAPPSAWQLTAAGALAGFLIGVAAHLIAARADRRVRDATTIASAFGARPVGEVTVDEHHEHRANGSSSLRRRLARLLGTDRPWQTPDGEVTGPGRYQRILAELRTGQGVPLRLLVVIADDDPDARAVAQRLIAEAHDAVVAGNGHSTEAIGLSHPPVAQRPTLRLAEVSARQPDVPEDHSVSGALLITSAGRRTDWELVALAEACRDTGHRLAGGVVARPVRAAGRPLDDRTDAAAGHELVGAS</sequence>
<dbReference type="Pfam" id="PF02706">
    <property type="entry name" value="Wzz"/>
    <property type="match status" value="1"/>
</dbReference>
<dbReference type="AlphaFoldDB" id="A0A2W4J4W0"/>
<keyword evidence="3" id="KW-1003">Cell membrane</keyword>
<evidence type="ECO:0000256" key="2">
    <source>
        <dbReference type="ARBA" id="ARBA00006683"/>
    </source>
</evidence>
<keyword evidence="4 8" id="KW-0812">Transmembrane</keyword>
<keyword evidence="6 8" id="KW-0472">Membrane</keyword>
<evidence type="ECO:0000256" key="3">
    <source>
        <dbReference type="ARBA" id="ARBA00022475"/>
    </source>
</evidence>